<keyword evidence="2" id="KW-0812">Transmembrane</keyword>
<feature type="region of interest" description="Disordered" evidence="1">
    <location>
        <begin position="1"/>
        <end position="42"/>
    </location>
</feature>
<dbReference type="VEuPathDB" id="TriTrypDB:LpyrH10_03_2010"/>
<name>A0A0M9G748_LEPPY</name>
<accession>A0A0M9G748</accession>
<feature type="compositionally biased region" description="Polar residues" evidence="1">
    <location>
        <begin position="409"/>
        <end position="423"/>
    </location>
</feature>
<feature type="compositionally biased region" description="Low complexity" evidence="1">
    <location>
        <begin position="21"/>
        <end position="30"/>
    </location>
</feature>
<keyword evidence="4" id="KW-1185">Reference proteome</keyword>
<keyword evidence="2" id="KW-1133">Transmembrane helix</keyword>
<evidence type="ECO:0000256" key="1">
    <source>
        <dbReference type="SAM" id="MobiDB-lite"/>
    </source>
</evidence>
<evidence type="ECO:0000313" key="4">
    <source>
        <dbReference type="Proteomes" id="UP000037923"/>
    </source>
</evidence>
<dbReference type="RefSeq" id="XP_015662292.1">
    <property type="nucleotide sequence ID" value="XM_015798814.1"/>
</dbReference>
<dbReference type="Proteomes" id="UP000037923">
    <property type="component" value="Unassembled WGS sequence"/>
</dbReference>
<feature type="compositionally biased region" description="Polar residues" evidence="1">
    <location>
        <begin position="57"/>
        <end position="78"/>
    </location>
</feature>
<gene>
    <name evidence="3" type="ORF">ABB37_02050</name>
</gene>
<feature type="region of interest" description="Disordered" evidence="1">
    <location>
        <begin position="57"/>
        <end position="88"/>
    </location>
</feature>
<comment type="caution">
    <text evidence="3">The sequence shown here is derived from an EMBL/GenBank/DDBJ whole genome shotgun (WGS) entry which is preliminary data.</text>
</comment>
<evidence type="ECO:0000256" key="2">
    <source>
        <dbReference type="SAM" id="Phobius"/>
    </source>
</evidence>
<proteinExistence type="predicted"/>
<feature type="region of interest" description="Disordered" evidence="1">
    <location>
        <begin position="317"/>
        <end position="427"/>
    </location>
</feature>
<protein>
    <submittedName>
        <fullName evidence="3">Uncharacterized protein</fullName>
    </submittedName>
</protein>
<keyword evidence="2" id="KW-0472">Membrane</keyword>
<dbReference type="EMBL" id="LGTL01000003">
    <property type="protein sequence ID" value="KPA83853.1"/>
    <property type="molecule type" value="Genomic_DNA"/>
</dbReference>
<reference evidence="3 4" key="1">
    <citation type="submission" date="2015-07" db="EMBL/GenBank/DDBJ databases">
        <title>High-quality genome of monoxenous trypanosomatid Leptomonas pyrrhocoris.</title>
        <authorList>
            <person name="Flegontov P."/>
            <person name="Butenko A."/>
            <person name="Firsov S."/>
            <person name="Vlcek C."/>
            <person name="Logacheva M.D."/>
            <person name="Field M."/>
            <person name="Filatov D."/>
            <person name="Flegontova O."/>
            <person name="Gerasimov E."/>
            <person name="Jackson A.P."/>
            <person name="Kelly S."/>
            <person name="Opperdoes F."/>
            <person name="O'Reilly A."/>
            <person name="Votypka J."/>
            <person name="Yurchenko V."/>
            <person name="Lukes J."/>
        </authorList>
    </citation>
    <scope>NUCLEOTIDE SEQUENCE [LARGE SCALE GENOMIC DNA]</scope>
    <source>
        <strain evidence="3">H10</strain>
    </source>
</reference>
<feature type="transmembrane region" description="Helical" evidence="2">
    <location>
        <begin position="683"/>
        <end position="703"/>
    </location>
</feature>
<dbReference type="OMA" id="DRRFCST"/>
<dbReference type="OrthoDB" id="10684881at2759"/>
<organism evidence="3 4">
    <name type="scientific">Leptomonas pyrrhocoris</name>
    <name type="common">Firebug parasite</name>
    <dbReference type="NCBI Taxonomy" id="157538"/>
    <lineage>
        <taxon>Eukaryota</taxon>
        <taxon>Discoba</taxon>
        <taxon>Euglenozoa</taxon>
        <taxon>Kinetoplastea</taxon>
        <taxon>Metakinetoplastina</taxon>
        <taxon>Trypanosomatida</taxon>
        <taxon>Trypanosomatidae</taxon>
        <taxon>Leishmaniinae</taxon>
        <taxon>Leptomonas</taxon>
    </lineage>
</organism>
<dbReference type="AlphaFoldDB" id="A0A0M9G748"/>
<sequence length="704" mass="73389">MGRHTRSGRIATNAPSNIDALQQPLQQQHQKTTSSCRDGETTLPKFVPLYRVDRVGTSTDSLSEGTPANASTTVSRGPSFNDLHDSDNFQHRASTRRGSHLHIIRDSCGGGGGVSGVRRMQPKLPSRRGSLEHMANLDAVARCVSKVPTAANPFNTAPPPRLSRRASASESTVPCSVNLAVGGGSQTSSSRCLSTPLQMVPAAGFLRRLERESSFDSSRSRSQDHVPPFKEPPCRSVRTSVAFLTAVVPPEDCRRAGAPSLLTAAGSNGTATLPLAGDGSFTNPVTLMVSTAGAPANGPASSLAHVLPGEEALPSALAGREEGPAAHRRASAPPAVRSCPIEPDRVDAYPPLSLPQAPSRLRNSVSPLPSLQPRRRRNGSIRDASTSPSVDSAAADENEAVARGRKRASSLTISAEANSTSPATGPRRVHFNLQDPLNDSVLLGSPIHLGAGEERRSAHCPLPATAPVALNTSPPMTNLSINSLDCSARQSPGTDLHGSLNNSSSNSWAVPPTKLSASSLVAVPPAAPAAPTAASTVPTLSLRLNLKDGRIEALPTTIATVTSAGGRSSFSNSSSINENLSGATYKPQVPLPKPALKSYSRYNGDAAGGCVDAASASGVKTTLFNQEAKSSSMVRGVVHSLQRIAVRYQRRRGSAGTLSEGPMLSPLSASPQRYRSSEVVVKWSLLGMAALLSILLILLATAVD</sequence>
<dbReference type="GeneID" id="26902345"/>
<evidence type="ECO:0000313" key="3">
    <source>
        <dbReference type="EMBL" id="KPA83853.1"/>
    </source>
</evidence>